<dbReference type="InterPro" id="IPR000742">
    <property type="entry name" value="EGF"/>
</dbReference>
<evidence type="ECO:0000256" key="4">
    <source>
        <dbReference type="ARBA" id="ARBA00022737"/>
    </source>
</evidence>
<feature type="region of interest" description="Disordered" evidence="10">
    <location>
        <begin position="1152"/>
        <end position="1174"/>
    </location>
</feature>
<reference evidence="14 15" key="1">
    <citation type="submission" date="2018-11" db="EMBL/GenBank/DDBJ databases">
        <authorList>
            <consortium name="Pathogen Informatics"/>
        </authorList>
    </citation>
    <scope>NUCLEOTIDE SEQUENCE [LARGE SCALE GENOMIC DNA]</scope>
</reference>
<keyword evidence="9" id="KW-0175">Coiled coil</keyword>
<evidence type="ECO:0000256" key="5">
    <source>
        <dbReference type="ARBA" id="ARBA00023157"/>
    </source>
</evidence>
<feature type="compositionally biased region" description="Basic and acidic residues" evidence="10">
    <location>
        <begin position="1164"/>
        <end position="1174"/>
    </location>
</feature>
<dbReference type="InterPro" id="IPR050440">
    <property type="entry name" value="Laminin/Netrin_ECM"/>
</dbReference>
<dbReference type="FunFam" id="2.10.25.10:FF:000166">
    <property type="entry name" value="laminin subunit gamma-1"/>
    <property type="match status" value="1"/>
</dbReference>
<dbReference type="FunFam" id="2.10.25.10:FF:000090">
    <property type="entry name" value="laminin subunit alpha"/>
    <property type="match status" value="1"/>
</dbReference>
<dbReference type="PROSITE" id="PS51117">
    <property type="entry name" value="LAMININ_NTER"/>
    <property type="match status" value="1"/>
</dbReference>
<feature type="disulfide bond" evidence="8">
    <location>
        <begin position="724"/>
        <end position="733"/>
    </location>
</feature>
<dbReference type="GO" id="GO:0005604">
    <property type="term" value="C:basement membrane"/>
    <property type="evidence" value="ECO:0007669"/>
    <property type="project" value="TreeGrafter"/>
</dbReference>
<dbReference type="PROSITE" id="PS01248">
    <property type="entry name" value="EGF_LAM_1"/>
    <property type="match status" value="3"/>
</dbReference>
<feature type="disulfide bond" evidence="8">
    <location>
        <begin position="964"/>
        <end position="976"/>
    </location>
</feature>
<feature type="disulfide bond" evidence="8">
    <location>
        <begin position="829"/>
        <end position="838"/>
    </location>
</feature>
<feature type="domain" description="Laminin EGF-like" evidence="11">
    <location>
        <begin position="424"/>
        <end position="476"/>
    </location>
</feature>
<dbReference type="SUPFAM" id="SSF57196">
    <property type="entry name" value="EGF/Laminin"/>
    <property type="match status" value="10"/>
</dbReference>
<evidence type="ECO:0000256" key="8">
    <source>
        <dbReference type="PROSITE-ProRule" id="PRU00460"/>
    </source>
</evidence>
<evidence type="ECO:0000256" key="3">
    <source>
        <dbReference type="ARBA" id="ARBA00022729"/>
    </source>
</evidence>
<organism evidence="14">
    <name type="scientific">Heligmosomoides polygyrus</name>
    <name type="common">Parasitic roundworm</name>
    <dbReference type="NCBI Taxonomy" id="6339"/>
    <lineage>
        <taxon>Eukaryota</taxon>
        <taxon>Metazoa</taxon>
        <taxon>Ecdysozoa</taxon>
        <taxon>Nematoda</taxon>
        <taxon>Chromadorea</taxon>
        <taxon>Rhabditida</taxon>
        <taxon>Rhabditina</taxon>
        <taxon>Rhabditomorpha</taxon>
        <taxon>Strongyloidea</taxon>
        <taxon>Heligmosomidae</taxon>
        <taxon>Heligmosomoides</taxon>
    </lineage>
</organism>
<dbReference type="InterPro" id="IPR056863">
    <property type="entry name" value="LMN_ATRN_NET-like_EGF"/>
</dbReference>
<dbReference type="Gene3D" id="2.60.120.260">
    <property type="entry name" value="Galactose-binding domain-like"/>
    <property type="match status" value="1"/>
</dbReference>
<dbReference type="FunFam" id="2.10.25.10:FF:000051">
    <property type="entry name" value="Laminin subunit alpha 4"/>
    <property type="match status" value="1"/>
</dbReference>
<dbReference type="Pfam" id="PF00053">
    <property type="entry name" value="EGF_laminin"/>
    <property type="match status" value="10"/>
</dbReference>
<dbReference type="FunFam" id="2.10.25.10:FF:000615">
    <property type="entry name" value="Laminin subunit gamma-3"/>
    <property type="match status" value="1"/>
</dbReference>
<feature type="compositionally biased region" description="Polar residues" evidence="10">
    <location>
        <begin position="1154"/>
        <end position="1163"/>
    </location>
</feature>
<proteinExistence type="predicted"/>
<feature type="domain" description="Laminin IV type A" evidence="12">
    <location>
        <begin position="503"/>
        <end position="671"/>
    </location>
</feature>
<dbReference type="SMART" id="SM00181">
    <property type="entry name" value="EGF"/>
    <property type="match status" value="7"/>
</dbReference>
<dbReference type="FunFam" id="2.10.25.10:FF:000067">
    <property type="entry name" value="Laminin subunit gamma 1"/>
    <property type="match status" value="1"/>
</dbReference>
<feature type="disulfide bond" evidence="8">
    <location>
        <begin position="985"/>
        <end position="994"/>
    </location>
</feature>
<dbReference type="EMBL" id="UZAH01028378">
    <property type="protein sequence ID" value="VDO99749.1"/>
    <property type="molecule type" value="Genomic_DNA"/>
</dbReference>
<dbReference type="SMART" id="SM00136">
    <property type="entry name" value="LamNT"/>
    <property type="match status" value="1"/>
</dbReference>
<feature type="disulfide bond" evidence="8">
    <location>
        <begin position="447"/>
        <end position="456"/>
    </location>
</feature>
<dbReference type="SMART" id="SM00180">
    <property type="entry name" value="EGF_Lam"/>
    <property type="match status" value="11"/>
</dbReference>
<feature type="domain" description="Laminin EGF-like" evidence="11">
    <location>
        <begin position="377"/>
        <end position="423"/>
    </location>
</feature>
<dbReference type="WBParaSite" id="HPBE_0001447701-mRNA-1">
    <property type="protein sequence ID" value="HPBE_0001447701-mRNA-1"/>
    <property type="gene ID" value="HPBE_0001447701"/>
</dbReference>
<dbReference type="SMART" id="SM00281">
    <property type="entry name" value="LamB"/>
    <property type="match status" value="1"/>
</dbReference>
<dbReference type="PRINTS" id="PR00011">
    <property type="entry name" value="EGFLAMININ"/>
</dbReference>
<feature type="disulfide bond" evidence="8">
    <location>
        <begin position="937"/>
        <end position="946"/>
    </location>
</feature>
<evidence type="ECO:0000256" key="9">
    <source>
        <dbReference type="SAM" id="Coils"/>
    </source>
</evidence>
<dbReference type="GO" id="GO:0005576">
    <property type="term" value="C:extracellular region"/>
    <property type="evidence" value="ECO:0007669"/>
    <property type="project" value="UniProtKB-SubCell"/>
</dbReference>
<dbReference type="InterPro" id="IPR000034">
    <property type="entry name" value="Laminin_IV"/>
</dbReference>
<keyword evidence="3" id="KW-0732">Signal</keyword>
<feature type="non-terminal residue" evidence="14">
    <location>
        <position position="1"/>
    </location>
</feature>
<feature type="disulfide bond" evidence="8">
    <location>
        <begin position="966"/>
        <end position="983"/>
    </location>
</feature>
<dbReference type="Pfam" id="PF24973">
    <property type="entry name" value="EGF_LMN_ATRN"/>
    <property type="match status" value="1"/>
</dbReference>
<keyword evidence="5 8" id="KW-1015">Disulfide bond</keyword>
<dbReference type="GO" id="GO:0009887">
    <property type="term" value="P:animal organ morphogenesis"/>
    <property type="evidence" value="ECO:0007669"/>
    <property type="project" value="TreeGrafter"/>
</dbReference>
<evidence type="ECO:0000259" key="13">
    <source>
        <dbReference type="PROSITE" id="PS51117"/>
    </source>
</evidence>
<feature type="disulfide bond" evidence="8">
    <location>
        <begin position="377"/>
        <end position="389"/>
    </location>
</feature>
<comment type="subcellular location">
    <subcellularLocation>
        <location evidence="1">Secreted</location>
    </subcellularLocation>
</comment>
<dbReference type="FunFam" id="2.10.25.10:FF:000105">
    <property type="entry name" value="laminin subunit gamma-1"/>
    <property type="match status" value="2"/>
</dbReference>
<dbReference type="InterPro" id="IPR002049">
    <property type="entry name" value="LE_dom"/>
</dbReference>
<keyword evidence="15" id="KW-1185">Reference proteome</keyword>
<feature type="domain" description="Laminin EGF-like" evidence="11">
    <location>
        <begin position="805"/>
        <end position="859"/>
    </location>
</feature>
<keyword evidence="7 8" id="KW-0424">Laminin EGF-like domain</keyword>
<sequence>IVEKTIVFILDGNPCYDRESLAPQRCVPDFINAAFNLEVEVTNTCGVLSYVFLYSGLALRRFKVIICSSCVKKAFRHPARYLTDFNNANNETWWQSETMNEHMQYPNSVNLTLTLGKTFDITYVRLKFISPRPESFAIYKKTSLDDDWVPWQFYSGSCRATYGLPDKAPILPGNEAVAQCTKEFSDISPITGGNIAFSTLEGRPSAHAFEDSDVLQQWVTASAIKIVLNRMNTFGDEVFGDPQVLRSYYYAISDFAVGGRCKCNGHASECVRSSSVDGENRLVCRCEHNTQGADCDQCLPFYNDRPWRPGTANEANECIACNCSHLSNRCFFDQDLFEKTGHGGHCIDCQGNTHGVHCENCAPNHWRRPGENYCVSCGCNEVGSLSQQCDNTGQCHCKPGVGGRYCDQCMDGFFEFGSNGCKDCGCEVAGSHANHPHCDAHTGTCLCKSNVEGRQCNKCKPGYFDLSTDNQFGCTPCFCFGHSSICATAPGYYAMNISSEFDIDKEKWSAQSHHGLLDAQWAELDHAVAVSTSPVHFIAPEQFTGDQRSSYNQLLTFNLRVTKQGARPSVKDVVIVGGDGQELSLPIFAQDNPTPGPEFQTYRFRIHADPQFQWHPRLNELDFIGILSNITALKIRGTYSHQDVGFLSNVQLGTAGLAPSSDPRPANWVEHCDCLSGFVGQFCESCAPGYRRELRYGGPFNRCIKCDCHSHSDSCDAESGACICEHNTAGDTCERCARGYYGNALTGTDSDCEKCPCPEDGPCILHTDGDVLCTECPLGYTGRRCDECSDGYFGNPKDGIPCKECECSGNIDPNSIGNCDKVTGECKKCVYNTFGFNCEKCKPGYWGDALLEPKGDCKACSCFAPGTRRPNHDYVVLECSQDSGQCDCLPHIIGFHCDQPEHGYFNISSGVGGHPCDCDPLGSEDSTCDVVSGNCKCKPGVTGRQCDQCAPYHFGFGPDGCQPCDCEVIGSESRQCDVNNGQCLCRDHIQGRRCDQCVENRYDIRSGCLPCDDCYTLIQTRVNTFRESVKQLDNTLREIIENPAPVNDTAFDDRVKQVSKDVRALAESVTKKLGRCAPLILKDIANALVNVKSVDEMMGSARGKVEQTEVGLQRWKIINEQARRELENAQHYLETEGKTQWELAKEASKKYGEQSLQMSNLAQKTREEADKHEQQSKEIEKLAEEANMNAKKAHKEARDAIYGGEQVSQQIAEMKERQTQLNETLGRTLELAEEQKNAAAAANQAAAEALTAVESLRLPNFDPQQAISDDAKVAIENTNKEADNNREILEQAARAAAEARNELQSAEDQQQVSDALLADVDAARARADDALKVAENTLKDAERTLETLNGTYSQFSRVDSWADSSNAIQPLTKLSVHVYPHCILLVVLLWLFKLMDFFLQKANAFQNMTMQTRKSAETLNVDVDQLMEELTETNSTLDSYKTQAETDKQMATEAVRKASLAEKAARDANSTVAGEADQIKMIIDRLNALEAVNNAELDELESELNSLDQLLTQADIESQFVHQHLFPSEVRNLEEIRDALPKKCFNQVKLEQEGQKK</sequence>
<dbReference type="PANTHER" id="PTHR10574:SF435">
    <property type="entry name" value="LAMININ SUBUNIT GAMMA-1"/>
    <property type="match status" value="1"/>
</dbReference>
<dbReference type="FunFam" id="2.10.25.10:FF:000074">
    <property type="entry name" value="Laminin subunit alpha"/>
    <property type="match status" value="1"/>
</dbReference>
<evidence type="ECO:0000313" key="16">
    <source>
        <dbReference type="WBParaSite" id="HPBE_0001447701-mRNA-1"/>
    </source>
</evidence>
<keyword evidence="6" id="KW-0325">Glycoprotein</keyword>
<dbReference type="PANTHER" id="PTHR10574">
    <property type="entry name" value="NETRIN/LAMININ-RELATED"/>
    <property type="match status" value="1"/>
</dbReference>
<dbReference type="Proteomes" id="UP000050761">
    <property type="component" value="Unassembled WGS sequence"/>
</dbReference>
<feature type="disulfide bond" evidence="8">
    <location>
        <begin position="916"/>
        <end position="928"/>
    </location>
</feature>
<gene>
    <name evidence="14" type="ORF">HPBE_LOCUS14478</name>
</gene>
<feature type="disulfide bond" evidence="8">
    <location>
        <begin position="397"/>
        <end position="406"/>
    </location>
</feature>
<feature type="domain" description="Laminin N-terminal" evidence="13">
    <location>
        <begin position="22"/>
        <end position="260"/>
    </location>
</feature>
<dbReference type="GO" id="GO:0009888">
    <property type="term" value="P:tissue development"/>
    <property type="evidence" value="ECO:0007669"/>
    <property type="project" value="TreeGrafter"/>
</dbReference>
<feature type="domain" description="Laminin EGF-like" evidence="11">
    <location>
        <begin position="706"/>
        <end position="754"/>
    </location>
</feature>
<feature type="domain" description="Laminin EGF-like" evidence="11">
    <location>
        <begin position="964"/>
        <end position="1010"/>
    </location>
</feature>
<dbReference type="GO" id="GO:0040017">
    <property type="term" value="P:positive regulation of locomotion"/>
    <property type="evidence" value="ECO:0007669"/>
    <property type="project" value="UniProtKB-ARBA"/>
</dbReference>
<evidence type="ECO:0000259" key="11">
    <source>
        <dbReference type="PROSITE" id="PS50027"/>
    </source>
</evidence>
<name>A0A3P8A8X7_HELPZ</name>
<evidence type="ECO:0000256" key="1">
    <source>
        <dbReference type="ARBA" id="ARBA00004613"/>
    </source>
</evidence>
<keyword evidence="4" id="KW-0677">Repeat</keyword>
<dbReference type="Pfam" id="PF00055">
    <property type="entry name" value="Laminin_N"/>
    <property type="match status" value="1"/>
</dbReference>
<evidence type="ECO:0000256" key="7">
    <source>
        <dbReference type="ARBA" id="ARBA00023292"/>
    </source>
</evidence>
<reference evidence="16" key="2">
    <citation type="submission" date="2019-09" db="UniProtKB">
        <authorList>
            <consortium name="WormBaseParasite"/>
        </authorList>
    </citation>
    <scope>IDENTIFICATION</scope>
</reference>
<dbReference type="OrthoDB" id="430826at2759"/>
<evidence type="ECO:0000256" key="2">
    <source>
        <dbReference type="ARBA" id="ARBA00022525"/>
    </source>
</evidence>
<dbReference type="PROSITE" id="PS51115">
    <property type="entry name" value="LAMININ_IVA"/>
    <property type="match status" value="1"/>
</dbReference>
<accession>A0A3P8A8X7</accession>
<dbReference type="Gene3D" id="2.10.25.10">
    <property type="entry name" value="Laminin"/>
    <property type="match status" value="9"/>
</dbReference>
<evidence type="ECO:0000313" key="15">
    <source>
        <dbReference type="Proteomes" id="UP000050761"/>
    </source>
</evidence>
<evidence type="ECO:0000259" key="12">
    <source>
        <dbReference type="PROSITE" id="PS51115"/>
    </source>
</evidence>
<protein>
    <submittedName>
        <fullName evidence="16">Laminin subunit gamma 1</fullName>
    </submittedName>
</protein>
<dbReference type="CDD" id="cd00055">
    <property type="entry name" value="EGF_Lam"/>
    <property type="match status" value="9"/>
</dbReference>
<feature type="domain" description="Laminin EGF-like" evidence="11">
    <location>
        <begin position="916"/>
        <end position="963"/>
    </location>
</feature>
<comment type="caution">
    <text evidence="8">Lacks conserved residue(s) required for the propagation of feature annotation.</text>
</comment>
<dbReference type="Pfam" id="PF00052">
    <property type="entry name" value="Laminin_B"/>
    <property type="match status" value="1"/>
</dbReference>
<feature type="coiled-coil region" evidence="9">
    <location>
        <begin position="1483"/>
        <end position="1517"/>
    </location>
</feature>
<dbReference type="GO" id="GO:0007411">
    <property type="term" value="P:axon guidance"/>
    <property type="evidence" value="ECO:0007669"/>
    <property type="project" value="TreeGrafter"/>
</dbReference>
<feature type="coiled-coil region" evidence="9">
    <location>
        <begin position="1416"/>
        <end position="1443"/>
    </location>
</feature>
<dbReference type="FunFam" id="2.10.25.10:FF:000193">
    <property type="entry name" value="Laminin subunit gamma 1"/>
    <property type="match status" value="1"/>
</dbReference>
<evidence type="ECO:0000313" key="14">
    <source>
        <dbReference type="EMBL" id="VDO99749.1"/>
    </source>
</evidence>
<dbReference type="InterPro" id="IPR008211">
    <property type="entry name" value="Laminin_N"/>
</dbReference>
<keyword evidence="2" id="KW-0964">Secreted</keyword>
<evidence type="ECO:0000256" key="6">
    <source>
        <dbReference type="ARBA" id="ARBA00023180"/>
    </source>
</evidence>
<feature type="disulfide bond" evidence="8">
    <location>
        <begin position="918"/>
        <end position="935"/>
    </location>
</feature>
<evidence type="ECO:0000256" key="10">
    <source>
        <dbReference type="SAM" id="MobiDB-lite"/>
    </source>
</evidence>
<dbReference type="PROSITE" id="PS50027">
    <property type="entry name" value="EGF_LAM_2"/>
    <property type="match status" value="6"/>
</dbReference>
<dbReference type="FunFam" id="2.60.120.260:FF:000018">
    <property type="entry name" value="Laminin subunit gamma 1"/>
    <property type="match status" value="1"/>
</dbReference>